<dbReference type="OrthoDB" id="6329672at2"/>
<keyword evidence="2" id="KW-0812">Transmembrane</keyword>
<feature type="region of interest" description="Disordered" evidence="1">
    <location>
        <begin position="133"/>
        <end position="177"/>
    </location>
</feature>
<evidence type="ECO:0000313" key="4">
    <source>
        <dbReference type="Proteomes" id="UP000000683"/>
    </source>
</evidence>
<dbReference type="EMBL" id="CP002339">
    <property type="protein sequence ID" value="AEF04774.1"/>
    <property type="molecule type" value="Genomic_DNA"/>
</dbReference>
<reference evidence="3 4" key="1">
    <citation type="journal article" date="2011" name="J. Bacteriol.">
        <title>Complete genome sequence of the polycyclic aromatic hydrocarbon-degrading bacterium Alteromonas sp. strain SN2.</title>
        <authorList>
            <person name="Jin H.M."/>
            <person name="Jeong H."/>
            <person name="Moon E.J."/>
            <person name="Math R.K."/>
            <person name="Lee K."/>
            <person name="Kim H.J."/>
            <person name="Jeon C.O."/>
            <person name="Oh T.K."/>
            <person name="Kim J.F."/>
        </authorList>
    </citation>
    <scope>NUCLEOTIDE SEQUENCE [LARGE SCALE GENOMIC DNA]</scope>
    <source>
        <strain evidence="4">JCM 17741 / KACC 18427 / KCTC 11700BP / SN2</strain>
    </source>
</reference>
<keyword evidence="4" id="KW-1185">Reference proteome</keyword>
<feature type="compositionally biased region" description="Low complexity" evidence="1">
    <location>
        <begin position="154"/>
        <end position="169"/>
    </location>
</feature>
<dbReference type="AlphaFoldDB" id="F5ZEZ7"/>
<sequence length="300" mass="32604">MELISNDAGQLLGMTIITPIIEPEYVPERAQVFHASKKGKLAKGLLISTLLHLIGLVIVIFFTTFESGVKPAHKPAPISATLYYPHVSVEKTITEAPEPVEVIPPVVEPNVPESPKAKVTDTAEQIKAVETKPVEAKPAEAKPTEAKQDKTAPNTESTITENNSTETPLPEAPAPTISNTQATINASTRNQKAGSLNLSPRTSASQFFNRREQEEIAEEGLRAAEAHRRKIESPDIVDTRKGEEDTSYEERPVKKVNCSGTTNKALTVLSGWTGGTLECSKGSDYDRFIEARVAKEPVKD</sequence>
<evidence type="ECO:0000256" key="2">
    <source>
        <dbReference type="SAM" id="Phobius"/>
    </source>
</evidence>
<protein>
    <submittedName>
        <fullName evidence="3">Uncharacterized protein</fullName>
    </submittedName>
</protein>
<dbReference type="HOGENOM" id="CLU_1025419_0_0_6"/>
<dbReference type="Proteomes" id="UP000000683">
    <property type="component" value="Chromosome"/>
</dbReference>
<feature type="transmembrane region" description="Helical" evidence="2">
    <location>
        <begin position="45"/>
        <end position="65"/>
    </location>
</feature>
<keyword evidence="2" id="KW-0472">Membrane</keyword>
<name>F5ZEZ7_ALTNA</name>
<proteinExistence type="predicted"/>
<keyword evidence="2" id="KW-1133">Transmembrane helix</keyword>
<gene>
    <name evidence="3" type="ordered locus">ambt_16335</name>
</gene>
<feature type="compositionally biased region" description="Basic and acidic residues" evidence="1">
    <location>
        <begin position="209"/>
        <end position="252"/>
    </location>
</feature>
<dbReference type="RefSeq" id="WP_013785696.1">
    <property type="nucleotide sequence ID" value="NC_015554.1"/>
</dbReference>
<organism evidence="3 4">
    <name type="scientific">Alteromonas naphthalenivorans</name>
    <dbReference type="NCBI Taxonomy" id="715451"/>
    <lineage>
        <taxon>Bacteria</taxon>
        <taxon>Pseudomonadati</taxon>
        <taxon>Pseudomonadota</taxon>
        <taxon>Gammaproteobacteria</taxon>
        <taxon>Alteromonadales</taxon>
        <taxon>Alteromonadaceae</taxon>
        <taxon>Alteromonas/Salinimonas group</taxon>
        <taxon>Alteromonas</taxon>
    </lineage>
</organism>
<evidence type="ECO:0000256" key="1">
    <source>
        <dbReference type="SAM" id="MobiDB-lite"/>
    </source>
</evidence>
<evidence type="ECO:0000313" key="3">
    <source>
        <dbReference type="EMBL" id="AEF04774.1"/>
    </source>
</evidence>
<feature type="compositionally biased region" description="Polar residues" evidence="1">
    <location>
        <begin position="189"/>
        <end position="208"/>
    </location>
</feature>
<accession>F5ZEZ7</accession>
<feature type="compositionally biased region" description="Basic and acidic residues" evidence="1">
    <location>
        <begin position="133"/>
        <end position="150"/>
    </location>
</feature>
<dbReference type="eggNOG" id="ENOG5033EWV">
    <property type="taxonomic scope" value="Bacteria"/>
</dbReference>
<feature type="region of interest" description="Disordered" evidence="1">
    <location>
        <begin position="189"/>
        <end position="252"/>
    </location>
</feature>
<dbReference type="KEGG" id="alt:ambt_16335"/>